<keyword evidence="4" id="KW-0479">Metal-binding</keyword>
<evidence type="ECO:0000256" key="2">
    <source>
        <dbReference type="ARBA" id="ARBA00022525"/>
    </source>
</evidence>
<evidence type="ECO:0000256" key="5">
    <source>
        <dbReference type="SAM" id="MobiDB-lite"/>
    </source>
</evidence>
<dbReference type="CDD" id="cd09823">
    <property type="entry name" value="peroxinectin_like"/>
    <property type="match status" value="1"/>
</dbReference>
<keyword evidence="3" id="KW-0732">Signal</keyword>
<keyword evidence="6" id="KW-0575">Peroxidase</keyword>
<feature type="binding site" description="axial binding residue" evidence="4">
    <location>
        <position position="389"/>
    </location>
    <ligand>
        <name>heme b</name>
        <dbReference type="ChEBI" id="CHEBI:60344"/>
    </ligand>
    <ligandPart>
        <name>Fe</name>
        <dbReference type="ChEBI" id="CHEBI:18248"/>
    </ligandPart>
</feature>
<accession>A0A2G8JLS7</accession>
<comment type="caution">
    <text evidence="6">The sequence shown here is derived from an EMBL/GenBank/DDBJ whole genome shotgun (WGS) entry which is preliminary data.</text>
</comment>
<evidence type="ECO:0000256" key="1">
    <source>
        <dbReference type="ARBA" id="ARBA00004613"/>
    </source>
</evidence>
<dbReference type="FunFam" id="1.10.640.10:FF:000003">
    <property type="entry name" value="chorion peroxidase"/>
    <property type="match status" value="1"/>
</dbReference>
<dbReference type="Proteomes" id="UP000230750">
    <property type="component" value="Unassembled WGS sequence"/>
</dbReference>
<evidence type="ECO:0000313" key="6">
    <source>
        <dbReference type="EMBL" id="PIK36697.1"/>
    </source>
</evidence>
<keyword evidence="4" id="KW-0349">Heme</keyword>
<gene>
    <name evidence="6" type="ORF">BSL78_26469</name>
</gene>
<proteinExistence type="predicted"/>
<evidence type="ECO:0000313" key="7">
    <source>
        <dbReference type="Proteomes" id="UP000230750"/>
    </source>
</evidence>
<organism evidence="6 7">
    <name type="scientific">Stichopus japonicus</name>
    <name type="common">Sea cucumber</name>
    <dbReference type="NCBI Taxonomy" id="307972"/>
    <lineage>
        <taxon>Eukaryota</taxon>
        <taxon>Metazoa</taxon>
        <taxon>Echinodermata</taxon>
        <taxon>Eleutherozoa</taxon>
        <taxon>Echinozoa</taxon>
        <taxon>Holothuroidea</taxon>
        <taxon>Aspidochirotacea</taxon>
        <taxon>Aspidochirotida</taxon>
        <taxon>Stichopodidae</taxon>
        <taxon>Apostichopus</taxon>
    </lineage>
</organism>
<evidence type="ECO:0000256" key="4">
    <source>
        <dbReference type="PIRSR" id="PIRSR619791-2"/>
    </source>
</evidence>
<dbReference type="PANTHER" id="PTHR11475">
    <property type="entry name" value="OXIDASE/PEROXIDASE"/>
    <property type="match status" value="1"/>
</dbReference>
<dbReference type="GO" id="GO:0020037">
    <property type="term" value="F:heme binding"/>
    <property type="evidence" value="ECO:0007669"/>
    <property type="project" value="InterPro"/>
</dbReference>
<dbReference type="EMBL" id="MRZV01001633">
    <property type="protein sequence ID" value="PIK36697.1"/>
    <property type="molecule type" value="Genomic_DNA"/>
</dbReference>
<keyword evidence="7" id="KW-1185">Reference proteome</keyword>
<sequence>MLHVRNRRGTAEETSQEFLKFISEIESFERSILSPEIDDDERESLKRKHRRQLSKFCKWVGYNSEPDKEKCGKYRSIDGQCNNIKHPNWGKAGYPYRRLLPAKYNDRVSQPRWYNSSAREVSRQFVNQGKVQFSTYGASELVMHFGQFLDHDINLTPASAADCKCGNDEDEICFSIPCESDDPVCGEEGCIPFRRSRPTIRGDCRPGARAHENTITSFVDASNVYGSFQEDMDDLRDVEKGKGKMRVETQPIDEGHIHLLPHDKENEECIRPGDEDDKHCGKGGDVRAAEQPGLTSLHTMFVREHNRVVNVLNNLHENWDEDHFFHETRRIIIALMQKITYDEFLPLVLGKETMDEFKLGSWNGYDGYDKKINPTLFNEFAAAFMRFGHSLIPERLKRVTSLYVHDDFPSIDLRSAFFNAAHMYETEHGSISSLLLGMISNNLLPVDKHFSKAITDHLFEDPLNGTGGIDLIALNIQRGRDHGLPAYTEYRRHCGLSVPESWEDLVKIIDEDTVASLRTLYSNVDKIDIFVGYIAENPKKGALVGETAACVLGKQFHNLKYGDRYWYENTERKGSLTKDQIKAIQQVTLARVICENVRVDSIQPAVFKVPDEGKGSNNRAFYQLLLDEGYPNDRGLLDDFSNHRVDCKNYNEIPKLSLQPWIEDVTLEESSTESKTSRSSGSFSSSSASNNSENPSSSRRSSSSSASNNSENSLKL</sequence>
<dbReference type="PANTHER" id="PTHR11475:SF143">
    <property type="entry name" value="PUTATIVE-RELATED"/>
    <property type="match status" value="1"/>
</dbReference>
<dbReference type="GO" id="GO:0006979">
    <property type="term" value="P:response to oxidative stress"/>
    <property type="evidence" value="ECO:0007669"/>
    <property type="project" value="InterPro"/>
</dbReference>
<name>A0A2G8JLS7_STIJA</name>
<dbReference type="STRING" id="307972.A0A2G8JLS7"/>
<dbReference type="SUPFAM" id="SSF48113">
    <property type="entry name" value="Heme-dependent peroxidases"/>
    <property type="match status" value="1"/>
</dbReference>
<dbReference type="InterPro" id="IPR019791">
    <property type="entry name" value="Haem_peroxidase_animal"/>
</dbReference>
<reference evidence="6 7" key="1">
    <citation type="journal article" date="2017" name="PLoS Biol.">
        <title>The sea cucumber genome provides insights into morphological evolution and visceral regeneration.</title>
        <authorList>
            <person name="Zhang X."/>
            <person name="Sun L."/>
            <person name="Yuan J."/>
            <person name="Sun Y."/>
            <person name="Gao Y."/>
            <person name="Zhang L."/>
            <person name="Li S."/>
            <person name="Dai H."/>
            <person name="Hamel J.F."/>
            <person name="Liu C."/>
            <person name="Yu Y."/>
            <person name="Liu S."/>
            <person name="Lin W."/>
            <person name="Guo K."/>
            <person name="Jin S."/>
            <person name="Xu P."/>
            <person name="Storey K.B."/>
            <person name="Huan P."/>
            <person name="Zhang T."/>
            <person name="Zhou Y."/>
            <person name="Zhang J."/>
            <person name="Lin C."/>
            <person name="Li X."/>
            <person name="Xing L."/>
            <person name="Huo D."/>
            <person name="Sun M."/>
            <person name="Wang L."/>
            <person name="Mercier A."/>
            <person name="Li F."/>
            <person name="Yang H."/>
            <person name="Xiang J."/>
        </authorList>
    </citation>
    <scope>NUCLEOTIDE SEQUENCE [LARGE SCALE GENOMIC DNA]</scope>
    <source>
        <strain evidence="6">Shaxun</strain>
        <tissue evidence="6">Muscle</tissue>
    </source>
</reference>
<dbReference type="PRINTS" id="PR00457">
    <property type="entry name" value="ANPEROXIDASE"/>
</dbReference>
<keyword evidence="2" id="KW-0964">Secreted</keyword>
<evidence type="ECO:0000256" key="3">
    <source>
        <dbReference type="ARBA" id="ARBA00022729"/>
    </source>
</evidence>
<dbReference type="GO" id="GO:0005576">
    <property type="term" value="C:extracellular region"/>
    <property type="evidence" value="ECO:0007669"/>
    <property type="project" value="UniProtKB-SubCell"/>
</dbReference>
<dbReference type="PROSITE" id="PS50292">
    <property type="entry name" value="PEROXIDASE_3"/>
    <property type="match status" value="1"/>
</dbReference>
<dbReference type="OrthoDB" id="823504at2759"/>
<feature type="compositionally biased region" description="Low complexity" evidence="5">
    <location>
        <begin position="673"/>
        <end position="716"/>
    </location>
</feature>
<dbReference type="GO" id="GO:0046872">
    <property type="term" value="F:metal ion binding"/>
    <property type="evidence" value="ECO:0007669"/>
    <property type="project" value="UniProtKB-KW"/>
</dbReference>
<protein>
    <submittedName>
        <fullName evidence="6">Ovoperoxidase</fullName>
    </submittedName>
</protein>
<dbReference type="GO" id="GO:0004601">
    <property type="term" value="F:peroxidase activity"/>
    <property type="evidence" value="ECO:0007669"/>
    <property type="project" value="UniProtKB-KW"/>
</dbReference>
<dbReference type="AlphaFoldDB" id="A0A2G8JLS7"/>
<dbReference type="Pfam" id="PF03098">
    <property type="entry name" value="An_peroxidase"/>
    <property type="match status" value="1"/>
</dbReference>
<dbReference type="InterPro" id="IPR037120">
    <property type="entry name" value="Haem_peroxidase_sf_animal"/>
</dbReference>
<dbReference type="InterPro" id="IPR010255">
    <property type="entry name" value="Haem_peroxidase_sf"/>
</dbReference>
<keyword evidence="4" id="KW-0408">Iron</keyword>
<feature type="region of interest" description="Disordered" evidence="5">
    <location>
        <begin position="668"/>
        <end position="716"/>
    </location>
</feature>
<keyword evidence="6" id="KW-0560">Oxidoreductase</keyword>
<dbReference type="Gene3D" id="1.10.640.10">
    <property type="entry name" value="Haem peroxidase domain superfamily, animal type"/>
    <property type="match status" value="1"/>
</dbReference>
<comment type="subcellular location">
    <subcellularLocation>
        <location evidence="1">Secreted</location>
    </subcellularLocation>
</comment>